<dbReference type="Pfam" id="PF09706">
    <property type="entry name" value="Cas_CXXC_CXXC"/>
    <property type="match status" value="1"/>
</dbReference>
<dbReference type="EMBL" id="CP018176">
    <property type="protein sequence ID" value="AUJ29948.1"/>
    <property type="molecule type" value="Genomic_DNA"/>
</dbReference>
<organism evidence="2 3">
    <name type="scientific">Liquorilactobacillus hordei</name>
    <dbReference type="NCBI Taxonomy" id="468911"/>
    <lineage>
        <taxon>Bacteria</taxon>
        <taxon>Bacillati</taxon>
        <taxon>Bacillota</taxon>
        <taxon>Bacilli</taxon>
        <taxon>Lactobacillales</taxon>
        <taxon>Lactobacillaceae</taxon>
        <taxon>Liquorilactobacillus</taxon>
    </lineage>
</organism>
<feature type="domain" description="CRISPR-associated protein CXXC-CXXC" evidence="1">
    <location>
        <begin position="243"/>
        <end position="305"/>
    </location>
</feature>
<dbReference type="RefSeq" id="WP_141053763.1">
    <property type="nucleotide sequence ID" value="NZ_CP018176.1"/>
</dbReference>
<evidence type="ECO:0000313" key="2">
    <source>
        <dbReference type="EMBL" id="AUJ29948.1"/>
    </source>
</evidence>
<evidence type="ECO:0000313" key="3">
    <source>
        <dbReference type="Proteomes" id="UP000314960"/>
    </source>
</evidence>
<reference evidence="2 3" key="1">
    <citation type="submission" date="2016-11" db="EMBL/GenBank/DDBJ databases">
        <title>Interaction between Lactobacillus species and yeast in water kefir.</title>
        <authorList>
            <person name="Behr J."/>
            <person name="Xu D."/>
            <person name="Vogel R.F."/>
        </authorList>
    </citation>
    <scope>NUCLEOTIDE SEQUENCE [LARGE SCALE GENOMIC DNA]</scope>
    <source>
        <strain evidence="2 3">TMW 1.1822</strain>
    </source>
</reference>
<evidence type="ECO:0000259" key="1">
    <source>
        <dbReference type="Pfam" id="PF09706"/>
    </source>
</evidence>
<protein>
    <recommendedName>
        <fullName evidence="1">CRISPR-associated protein CXXC-CXXC domain-containing protein</fullName>
    </recommendedName>
</protein>
<dbReference type="KEGG" id="lhw:BSQ49_06910"/>
<sequence>MLIDEEKGVFNDMAVLPKTINFYMDSWLENAGIIGLTRILDVEDYEINEDQLIVKTAVFKTINNSFFQYFIDTYGQYTHYYKIISWLPKIIAIEKLGFDKYTFQDYQACVKWFNNNVRYFIRTSSYKQMRPLAHSEIPIEEYLENATNLFKKLSKNKWQDKNVNLKQELIFLFGELKKIIQYFADDTNKRYFLAKSLGYRYINKGWNGISFLNNQSRIVNMYQDYQEYFVQPVINFLSENHEKAKIKCTTCGRKMRSNEKVGYSFLNGMGYDYRKKNSNGYKFNSDQFLCPICRLMYSAVPAGFTYNLKGNQGLFVNQTGYNLNNLYNANNKFLEVLTESFEGANKVSLWYGFYEVFKKEFNKSKQNMFVNVQIVNRKNEQYHFNIISEVAANVLRKAEKQRSDEQKKITILDTLNNAFIFEYQGVESFIIFDEVIMRILNQTNMNNLVNKLLFLKILNRRGVYITPMQILNIVELNTMLFNEMDVTKLDIKKLSKVYGNGKNFAQKYKLNPDKEKILIYQLLQALKIQNQKKTMNLLLSCYLRQQESIPNEFMQQLENKEEFKQLVYAFITGLISGKKEGKVDEK</sequence>
<accession>A0A3S6QPT4</accession>
<name>A0A3S6QPT4_9LACO</name>
<dbReference type="InterPro" id="IPR019121">
    <property type="entry name" value="CRISPR-assoc_CXXC-CXXC_dom"/>
</dbReference>
<proteinExistence type="predicted"/>
<dbReference type="Proteomes" id="UP000314960">
    <property type="component" value="Chromosome"/>
</dbReference>
<gene>
    <name evidence="2" type="ORF">BSQ49_06910</name>
</gene>
<dbReference type="AlphaFoldDB" id="A0A3S6QPT4"/>